<gene>
    <name evidence="1" type="ORF">APU01nite_09670</name>
    <name evidence="2" type="ORF">SAMN04488100_10569</name>
</gene>
<dbReference type="Proteomes" id="UP000321425">
    <property type="component" value="Unassembled WGS sequence"/>
</dbReference>
<dbReference type="EMBL" id="BJUX01000008">
    <property type="protein sequence ID" value="GEK88928.1"/>
    <property type="molecule type" value="Genomic_DNA"/>
</dbReference>
<reference evidence="2 3" key="1">
    <citation type="submission" date="2016-10" db="EMBL/GenBank/DDBJ databases">
        <authorList>
            <person name="de Groot N.N."/>
        </authorList>
    </citation>
    <scope>NUCLEOTIDE SEQUENCE [LARGE SCALE GENOMIC DNA]</scope>
    <source>
        <strain evidence="2 3">DSM 19182</strain>
    </source>
</reference>
<dbReference type="AlphaFoldDB" id="A0A1H7RQ62"/>
<dbReference type="OrthoDB" id="2167509at2"/>
<evidence type="ECO:0000313" key="1">
    <source>
        <dbReference type="EMBL" id="GEK88928.1"/>
    </source>
</evidence>
<proteinExistence type="predicted"/>
<sequence>MFIIEMTTYESDFVIKNTKRTGAYDIRTFDINHDLSLFVYYFDDYIHLKLRRYGEKPTTISDWELIQGINFIRPDLNLNDVVDVYLDEEDEQVHIKLMKLTSKRNE</sequence>
<reference evidence="1 4" key="2">
    <citation type="submission" date="2019-07" db="EMBL/GenBank/DDBJ databases">
        <title>Whole genome shotgun sequence of Alkalibacterium putridalgicola NBRC 103243.</title>
        <authorList>
            <person name="Hosoyama A."/>
            <person name="Uohara A."/>
            <person name="Ohji S."/>
            <person name="Ichikawa N."/>
        </authorList>
    </citation>
    <scope>NUCLEOTIDE SEQUENCE [LARGE SCALE GENOMIC DNA]</scope>
    <source>
        <strain evidence="1 4">NBRC 103243</strain>
    </source>
</reference>
<organism evidence="2 3">
    <name type="scientific">Alkalibacterium putridalgicola</name>
    <dbReference type="NCBI Taxonomy" id="426703"/>
    <lineage>
        <taxon>Bacteria</taxon>
        <taxon>Bacillati</taxon>
        <taxon>Bacillota</taxon>
        <taxon>Bacilli</taxon>
        <taxon>Lactobacillales</taxon>
        <taxon>Carnobacteriaceae</taxon>
        <taxon>Alkalibacterium</taxon>
    </lineage>
</organism>
<dbReference type="Proteomes" id="UP000198548">
    <property type="component" value="Unassembled WGS sequence"/>
</dbReference>
<evidence type="ECO:0000313" key="2">
    <source>
        <dbReference type="EMBL" id="SEL62128.1"/>
    </source>
</evidence>
<protein>
    <submittedName>
        <fullName evidence="2">Uncharacterized protein</fullName>
    </submittedName>
</protein>
<dbReference type="STRING" id="426703.SAMN04488100_10569"/>
<evidence type="ECO:0000313" key="3">
    <source>
        <dbReference type="Proteomes" id="UP000198548"/>
    </source>
</evidence>
<dbReference type="EMBL" id="FOBL01000005">
    <property type="protein sequence ID" value="SEL62128.1"/>
    <property type="molecule type" value="Genomic_DNA"/>
</dbReference>
<keyword evidence="4" id="KW-1185">Reference proteome</keyword>
<dbReference type="RefSeq" id="WP_091487028.1">
    <property type="nucleotide sequence ID" value="NZ_BJUX01000008.1"/>
</dbReference>
<accession>A0A1H7RQ62</accession>
<evidence type="ECO:0000313" key="4">
    <source>
        <dbReference type="Proteomes" id="UP000321425"/>
    </source>
</evidence>
<name>A0A1H7RQ62_9LACT</name>